<name>A0ABS5H0W1_9BURK</name>
<keyword evidence="2" id="KW-1185">Reference proteome</keyword>
<protein>
    <submittedName>
        <fullName evidence="1">Uncharacterized protein</fullName>
    </submittedName>
</protein>
<reference evidence="1 2" key="1">
    <citation type="submission" date="2021-04" db="EMBL/GenBank/DDBJ databases">
        <title>novel species isolated from subtropical streams in China.</title>
        <authorList>
            <person name="Lu H."/>
        </authorList>
    </citation>
    <scope>NUCLEOTIDE SEQUENCE [LARGE SCALE GENOMIC DNA]</scope>
    <source>
        <strain evidence="1 2">FT147W</strain>
    </source>
</reference>
<organism evidence="1 2">
    <name type="scientific">Undibacterium rivi</name>
    <dbReference type="NCBI Taxonomy" id="2828729"/>
    <lineage>
        <taxon>Bacteria</taxon>
        <taxon>Pseudomonadati</taxon>
        <taxon>Pseudomonadota</taxon>
        <taxon>Betaproteobacteria</taxon>
        <taxon>Burkholderiales</taxon>
        <taxon>Oxalobacteraceae</taxon>
        <taxon>Undibacterium</taxon>
    </lineage>
</organism>
<comment type="caution">
    <text evidence="1">The sequence shown here is derived from an EMBL/GenBank/DDBJ whole genome shotgun (WGS) entry which is preliminary data.</text>
</comment>
<accession>A0ABS5H0W1</accession>
<gene>
    <name evidence="1" type="ORF">KDM87_07030</name>
</gene>
<dbReference type="EMBL" id="JAGSPK010000002">
    <property type="protein sequence ID" value="MBR7792350.1"/>
    <property type="molecule type" value="Genomic_DNA"/>
</dbReference>
<dbReference type="RefSeq" id="WP_212678409.1">
    <property type="nucleotide sequence ID" value="NZ_JAGSPK010000002.1"/>
</dbReference>
<sequence length="113" mass="12738">MSWSIGYDRHWNRDIGYGVPAICDHPECNEKIDRGLSYVCMSEEPHGGDGCGLYFCWKHLTTCGCERCAAGDPPFQPKPDSSEWVEWKLTDESWAQWRAENPDEVAKLKGGAA</sequence>
<evidence type="ECO:0000313" key="2">
    <source>
        <dbReference type="Proteomes" id="UP000682982"/>
    </source>
</evidence>
<proteinExistence type="predicted"/>
<evidence type="ECO:0000313" key="1">
    <source>
        <dbReference type="EMBL" id="MBR7792350.1"/>
    </source>
</evidence>
<dbReference type="Proteomes" id="UP000682982">
    <property type="component" value="Unassembled WGS sequence"/>
</dbReference>